<evidence type="ECO:0000313" key="3">
    <source>
        <dbReference type="EMBL" id="MCY9518654.1"/>
    </source>
</evidence>
<keyword evidence="3" id="KW-0808">Transferase</keyword>
<keyword evidence="2" id="KW-0472">Membrane</keyword>
<gene>
    <name evidence="3" type="ORF">M5X09_03055</name>
</gene>
<reference evidence="3 4" key="1">
    <citation type="submission" date="2022-05" db="EMBL/GenBank/DDBJ databases">
        <title>Genome Sequencing of Bee-Associated Microbes.</title>
        <authorList>
            <person name="Dunlap C."/>
        </authorList>
    </citation>
    <scope>NUCLEOTIDE SEQUENCE [LARGE SCALE GENOMIC DNA]</scope>
    <source>
        <strain evidence="3 4">NRRL NRS-1438</strain>
    </source>
</reference>
<dbReference type="InterPro" id="IPR011009">
    <property type="entry name" value="Kinase-like_dom_sf"/>
</dbReference>
<keyword evidence="2" id="KW-0812">Transmembrane</keyword>
<sequence length="642" mass="72308">MAFQPNPGETYIINETEYRVGEHPAAPGLAYAQAGRQGMVYQLFPKHGDVLDAKALKVFFPKYRIPAMVYQSEQLEAYSGLQGLKVCKRIVLTPEKNGGIIQAHTDFLYAVLMPWVHGPTWLDIVADQRVLTRKDSLHLARSLARICSGMEQKGLAHCDLSAPNLLLPFFSEVKRTSESSPIELVDVEQLYSPKMDRPDVLLAGSPGYAAHRTIHSGLWSAYADRFAGAVILAEMLGWSDPKLVQRAWGESYFDQHEMQTVCERYGVMKRSLNESWGSKVAELFVRAWESHDLSSCPTFGEWLIVLSGVEDEEPIAVGAANAGGAEASMQAEAGEQSPAQDSGASAAAASASDPNVVHRLFNQARELERKDQLQGALEVYRSAHHFVPHGSPLEVELAAAISGLEQKLAAAADPEHTNKPKLRKRAVILLACALAVLLLGASPFIVSMLQADSQPAAEQEEAERLQAQQREEEAARKKAEEERLKQEEEKKQEELKRKEAEQQRLAAEKQKQEEQKKKEAEHKKLQQKYDAQAKFEQYLQWKKERDERLRRQQELERQRKQKEAAELRKIRSQDVVLLIASYNKTYNSIAQENMKNAKTNALEFVKRYEKDPDYFKKVGKVGQRADHIYKFLSNTKHALPDI</sequence>
<feature type="region of interest" description="Disordered" evidence="1">
    <location>
        <begin position="326"/>
        <end position="351"/>
    </location>
</feature>
<dbReference type="Gene3D" id="1.10.510.10">
    <property type="entry name" value="Transferase(Phosphotransferase) domain 1"/>
    <property type="match status" value="1"/>
</dbReference>
<accession>A0ABT4DMU7</accession>
<feature type="region of interest" description="Disordered" evidence="1">
    <location>
        <begin position="457"/>
        <end position="527"/>
    </location>
</feature>
<evidence type="ECO:0000256" key="2">
    <source>
        <dbReference type="SAM" id="Phobius"/>
    </source>
</evidence>
<keyword evidence="4" id="KW-1185">Reference proteome</keyword>
<evidence type="ECO:0000313" key="4">
    <source>
        <dbReference type="Proteomes" id="UP001207626"/>
    </source>
</evidence>
<dbReference type="SUPFAM" id="SSF56112">
    <property type="entry name" value="Protein kinase-like (PK-like)"/>
    <property type="match status" value="1"/>
</dbReference>
<dbReference type="RefSeq" id="WP_087433609.1">
    <property type="nucleotide sequence ID" value="NZ_JAMDLV010000020.1"/>
</dbReference>
<evidence type="ECO:0000256" key="1">
    <source>
        <dbReference type="SAM" id="MobiDB-lite"/>
    </source>
</evidence>
<protein>
    <submittedName>
        <fullName evidence="3">Serine/threonine protein kinase</fullName>
    </submittedName>
</protein>
<dbReference type="Proteomes" id="UP001207626">
    <property type="component" value="Unassembled WGS sequence"/>
</dbReference>
<dbReference type="GO" id="GO:0004674">
    <property type="term" value="F:protein serine/threonine kinase activity"/>
    <property type="evidence" value="ECO:0007669"/>
    <property type="project" value="UniProtKB-KW"/>
</dbReference>
<feature type="transmembrane region" description="Helical" evidence="2">
    <location>
        <begin position="426"/>
        <end position="446"/>
    </location>
</feature>
<feature type="compositionally biased region" description="Basic and acidic residues" evidence="1">
    <location>
        <begin position="469"/>
        <end position="524"/>
    </location>
</feature>
<keyword evidence="3" id="KW-0723">Serine/threonine-protein kinase</keyword>
<name>A0ABT4DMU7_9BACL</name>
<dbReference type="EMBL" id="JAMDLW010000002">
    <property type="protein sequence ID" value="MCY9518654.1"/>
    <property type="molecule type" value="Genomic_DNA"/>
</dbReference>
<keyword evidence="3" id="KW-0418">Kinase</keyword>
<keyword evidence="2" id="KW-1133">Transmembrane helix</keyword>
<comment type="caution">
    <text evidence="3">The sequence shown here is derived from an EMBL/GenBank/DDBJ whole genome shotgun (WGS) entry which is preliminary data.</text>
</comment>
<organism evidence="3 4">
    <name type="scientific">Paenibacillus apiarius</name>
    <dbReference type="NCBI Taxonomy" id="46240"/>
    <lineage>
        <taxon>Bacteria</taxon>
        <taxon>Bacillati</taxon>
        <taxon>Bacillota</taxon>
        <taxon>Bacilli</taxon>
        <taxon>Bacillales</taxon>
        <taxon>Paenibacillaceae</taxon>
        <taxon>Paenibacillus</taxon>
    </lineage>
</organism>
<proteinExistence type="predicted"/>